<feature type="compositionally biased region" description="Basic and acidic residues" evidence="1">
    <location>
        <begin position="100"/>
        <end position="110"/>
    </location>
</feature>
<dbReference type="EMBL" id="HBUE01192947">
    <property type="protein sequence ID" value="CAG6526050.1"/>
    <property type="molecule type" value="Transcribed_RNA"/>
</dbReference>
<sequence>MLLGVQRSAAEAQRRSAVQVSGPSYDGFLRQSARAVFVQKVAHASAGSHPDTGGQAKEPVERVRRDVRLNKTLRNHEPSYERHRIASQRRNANQQECPAEDYHASPDGRNAHLGNGSPGCDRRSVRVSANRRWEPVLPRQLYGTERHGVPFRNPRRHQKSSRILLLARGLHLLCQNRPSAPAADHSGQRRPLPPASIPRGVRPPLGIVTRALPRSARQNQNHRRSHQSQA</sequence>
<evidence type="ECO:0000313" key="2">
    <source>
        <dbReference type="EMBL" id="CAG6526050.1"/>
    </source>
</evidence>
<dbReference type="AlphaFoldDB" id="A0A8D8H0S3"/>
<feature type="compositionally biased region" description="Basic residues" evidence="1">
    <location>
        <begin position="220"/>
        <end position="230"/>
    </location>
</feature>
<feature type="region of interest" description="Disordered" evidence="1">
    <location>
        <begin position="75"/>
        <end position="125"/>
    </location>
</feature>
<reference evidence="2" key="1">
    <citation type="submission" date="2021-05" db="EMBL/GenBank/DDBJ databases">
        <authorList>
            <person name="Alioto T."/>
            <person name="Alioto T."/>
            <person name="Gomez Garrido J."/>
        </authorList>
    </citation>
    <scope>NUCLEOTIDE SEQUENCE</scope>
</reference>
<accession>A0A8D8H0S3</accession>
<evidence type="ECO:0000256" key="1">
    <source>
        <dbReference type="SAM" id="MobiDB-lite"/>
    </source>
</evidence>
<organism evidence="2">
    <name type="scientific">Culex pipiens</name>
    <name type="common">House mosquito</name>
    <dbReference type="NCBI Taxonomy" id="7175"/>
    <lineage>
        <taxon>Eukaryota</taxon>
        <taxon>Metazoa</taxon>
        <taxon>Ecdysozoa</taxon>
        <taxon>Arthropoda</taxon>
        <taxon>Hexapoda</taxon>
        <taxon>Insecta</taxon>
        <taxon>Pterygota</taxon>
        <taxon>Neoptera</taxon>
        <taxon>Endopterygota</taxon>
        <taxon>Diptera</taxon>
        <taxon>Nematocera</taxon>
        <taxon>Culicoidea</taxon>
        <taxon>Culicidae</taxon>
        <taxon>Culicinae</taxon>
        <taxon>Culicini</taxon>
        <taxon>Culex</taxon>
        <taxon>Culex</taxon>
    </lineage>
</organism>
<feature type="region of interest" description="Disordered" evidence="1">
    <location>
        <begin position="177"/>
        <end position="230"/>
    </location>
</feature>
<feature type="compositionally biased region" description="Basic and acidic residues" evidence="1">
    <location>
        <begin position="75"/>
        <end position="84"/>
    </location>
</feature>
<name>A0A8D8H0S3_CULPI</name>
<proteinExistence type="predicted"/>
<dbReference type="EMBL" id="HBUE01298903">
    <property type="protein sequence ID" value="CAG6577761.1"/>
    <property type="molecule type" value="Transcribed_RNA"/>
</dbReference>
<protein>
    <submittedName>
        <fullName evidence="2">(northern house mosquito) hypothetical protein</fullName>
    </submittedName>
</protein>